<dbReference type="Proteomes" id="UP001446205">
    <property type="component" value="Unassembled WGS sequence"/>
</dbReference>
<accession>A0ABU9D5D5</accession>
<proteinExistence type="predicted"/>
<feature type="transmembrane region" description="Helical" evidence="1">
    <location>
        <begin position="49"/>
        <end position="66"/>
    </location>
</feature>
<dbReference type="RefSeq" id="WP_341369826.1">
    <property type="nucleotide sequence ID" value="NZ_JBBPCO010000002.1"/>
</dbReference>
<reference evidence="2 3" key="1">
    <citation type="submission" date="2024-04" db="EMBL/GenBank/DDBJ databases">
        <authorList>
            <person name="Abashina T."/>
            <person name="Shaikin A."/>
        </authorList>
    </citation>
    <scope>NUCLEOTIDE SEQUENCE [LARGE SCALE GENOMIC DNA]</scope>
    <source>
        <strain evidence="2 3">AAFK</strain>
    </source>
</reference>
<gene>
    <name evidence="2" type="ORF">WOB96_03175</name>
</gene>
<comment type="caution">
    <text evidence="2">The sequence shown here is derived from an EMBL/GenBank/DDBJ whole genome shotgun (WGS) entry which is preliminary data.</text>
</comment>
<sequence length="68" mass="7214">MAILLGAIVLAVMGAFIGFSVLAFHAVVIICGFCVMLLLGLGQDEDGRVVLYLGGIVLAFLLGRHLRR</sequence>
<keyword evidence="1" id="KW-0472">Membrane</keyword>
<name>A0ABU9D5D5_9PROT</name>
<evidence type="ECO:0000313" key="3">
    <source>
        <dbReference type="Proteomes" id="UP001446205"/>
    </source>
</evidence>
<keyword evidence="3" id="KW-1185">Reference proteome</keyword>
<keyword evidence="1" id="KW-1133">Transmembrane helix</keyword>
<evidence type="ECO:0000313" key="2">
    <source>
        <dbReference type="EMBL" id="MEK8088761.1"/>
    </source>
</evidence>
<dbReference type="EMBL" id="JBBPCO010000002">
    <property type="protein sequence ID" value="MEK8088761.1"/>
    <property type="molecule type" value="Genomic_DNA"/>
</dbReference>
<protein>
    <submittedName>
        <fullName evidence="2">Uncharacterized protein</fullName>
    </submittedName>
</protein>
<organism evidence="2 3">
    <name type="scientific">Thermithiobacillus plumbiphilus</name>
    <dbReference type="NCBI Taxonomy" id="1729899"/>
    <lineage>
        <taxon>Bacteria</taxon>
        <taxon>Pseudomonadati</taxon>
        <taxon>Pseudomonadota</taxon>
        <taxon>Acidithiobacillia</taxon>
        <taxon>Acidithiobacillales</taxon>
        <taxon>Thermithiobacillaceae</taxon>
        <taxon>Thermithiobacillus</taxon>
    </lineage>
</organism>
<evidence type="ECO:0000256" key="1">
    <source>
        <dbReference type="SAM" id="Phobius"/>
    </source>
</evidence>
<keyword evidence="1" id="KW-0812">Transmembrane</keyword>